<dbReference type="PROSITE" id="PS50059">
    <property type="entry name" value="FKBP_PPIASE"/>
    <property type="match status" value="1"/>
</dbReference>
<dbReference type="EMBL" id="CZQE01000312">
    <property type="protein sequence ID" value="CUS45902.1"/>
    <property type="molecule type" value="Genomic_DNA"/>
</dbReference>
<dbReference type="Pfam" id="PF00254">
    <property type="entry name" value="FKBP_C"/>
    <property type="match status" value="1"/>
</dbReference>
<comment type="catalytic activity">
    <reaction evidence="1">
        <text>[protein]-peptidylproline (omega=180) = [protein]-peptidylproline (omega=0)</text>
        <dbReference type="Rhea" id="RHEA:16237"/>
        <dbReference type="Rhea" id="RHEA-COMP:10747"/>
        <dbReference type="Rhea" id="RHEA-COMP:10748"/>
        <dbReference type="ChEBI" id="CHEBI:83833"/>
        <dbReference type="ChEBI" id="CHEBI:83834"/>
        <dbReference type="EC" id="5.2.1.8"/>
    </reaction>
</comment>
<dbReference type="AlphaFoldDB" id="A0A170PPQ5"/>
<dbReference type="GO" id="GO:0003755">
    <property type="term" value="F:peptidyl-prolyl cis-trans isomerase activity"/>
    <property type="evidence" value="ECO:0007669"/>
    <property type="project" value="UniProtKB-KW"/>
</dbReference>
<feature type="domain" description="PPIase FKBP-type" evidence="5">
    <location>
        <begin position="68"/>
        <end position="154"/>
    </location>
</feature>
<reference evidence="6" key="1">
    <citation type="submission" date="2015-10" db="EMBL/GenBank/DDBJ databases">
        <authorList>
            <person name="Gilbert D.G."/>
        </authorList>
    </citation>
    <scope>NUCLEOTIDE SEQUENCE</scope>
</reference>
<organism evidence="6">
    <name type="scientific">hydrothermal vent metagenome</name>
    <dbReference type="NCBI Taxonomy" id="652676"/>
    <lineage>
        <taxon>unclassified sequences</taxon>
        <taxon>metagenomes</taxon>
        <taxon>ecological metagenomes</taxon>
    </lineage>
</organism>
<dbReference type="SUPFAM" id="SSF54534">
    <property type="entry name" value="FKBP-like"/>
    <property type="match status" value="1"/>
</dbReference>
<evidence type="ECO:0000259" key="5">
    <source>
        <dbReference type="PROSITE" id="PS50059"/>
    </source>
</evidence>
<protein>
    <recommendedName>
        <fullName evidence="2">peptidylprolyl isomerase</fullName>
        <ecNumber evidence="2">5.2.1.8</ecNumber>
    </recommendedName>
</protein>
<proteinExistence type="predicted"/>
<dbReference type="InterPro" id="IPR001179">
    <property type="entry name" value="PPIase_FKBP_dom"/>
</dbReference>
<evidence type="ECO:0000256" key="1">
    <source>
        <dbReference type="ARBA" id="ARBA00000971"/>
    </source>
</evidence>
<keyword evidence="3" id="KW-0697">Rotamase</keyword>
<sequence length="182" mass="19592">MYLWIGILAVVLAAGWLAIRGTAEVVALKGSNAQFLAWNKGRPGVVETASGLQYKVLKAGEGALPTKSDIAGVMYVGRLRDGAVFDASQQPTPIPLSGGGAIPGFVEALKLMPKDAKYRVWLKPELAYGEHSPDPAKIPNGSILVFDVDMLGFIPESVYRQQMMQQQMMQQQMPQGGPPPAR</sequence>
<dbReference type="Gene3D" id="3.10.50.40">
    <property type="match status" value="1"/>
</dbReference>
<evidence type="ECO:0000256" key="2">
    <source>
        <dbReference type="ARBA" id="ARBA00013194"/>
    </source>
</evidence>
<dbReference type="Pfam" id="PF01346">
    <property type="entry name" value="FKBP_N"/>
    <property type="match status" value="1"/>
</dbReference>
<dbReference type="InterPro" id="IPR000774">
    <property type="entry name" value="PPIase_FKBP_N"/>
</dbReference>
<accession>A0A170PPQ5</accession>
<keyword evidence="4 6" id="KW-0413">Isomerase</keyword>
<dbReference type="EC" id="5.2.1.8" evidence="2"/>
<dbReference type="GO" id="GO:0006457">
    <property type="term" value="P:protein folding"/>
    <property type="evidence" value="ECO:0007669"/>
    <property type="project" value="InterPro"/>
</dbReference>
<dbReference type="PANTHER" id="PTHR43811">
    <property type="entry name" value="FKBP-TYPE PEPTIDYL-PROLYL CIS-TRANS ISOMERASE FKPA"/>
    <property type="match status" value="1"/>
</dbReference>
<dbReference type="PANTHER" id="PTHR43811:SF23">
    <property type="entry name" value="FKBP-TYPE 22 KDA PEPTIDYL-PROLYL CIS-TRANS ISOMERASE"/>
    <property type="match status" value="1"/>
</dbReference>
<gene>
    <name evidence="6" type="ORF">MGWOODY_Smn82</name>
</gene>
<evidence type="ECO:0000256" key="3">
    <source>
        <dbReference type="ARBA" id="ARBA00023110"/>
    </source>
</evidence>
<evidence type="ECO:0000256" key="4">
    <source>
        <dbReference type="ARBA" id="ARBA00023235"/>
    </source>
</evidence>
<dbReference type="InterPro" id="IPR046357">
    <property type="entry name" value="PPIase_dom_sf"/>
</dbReference>
<name>A0A170PPQ5_9ZZZZ</name>
<evidence type="ECO:0000313" key="6">
    <source>
        <dbReference type="EMBL" id="CUS45902.1"/>
    </source>
</evidence>